<feature type="region of interest" description="Disordered" evidence="1">
    <location>
        <begin position="413"/>
        <end position="516"/>
    </location>
</feature>
<feature type="compositionally biased region" description="Pro residues" evidence="1">
    <location>
        <begin position="479"/>
        <end position="500"/>
    </location>
</feature>
<dbReference type="RefSeq" id="WP_091086307.1">
    <property type="nucleotide sequence ID" value="NZ_FMHT01000003.1"/>
</dbReference>
<evidence type="ECO:0000313" key="3">
    <source>
        <dbReference type="Proteomes" id="UP000199699"/>
    </source>
</evidence>
<evidence type="ECO:0000256" key="1">
    <source>
        <dbReference type="SAM" id="MobiDB-lite"/>
    </source>
</evidence>
<feature type="compositionally biased region" description="Low complexity" evidence="1">
    <location>
        <begin position="413"/>
        <end position="427"/>
    </location>
</feature>
<dbReference type="OrthoDB" id="3346998at2"/>
<evidence type="ECO:0000313" key="2">
    <source>
        <dbReference type="EMBL" id="SCL32284.1"/>
    </source>
</evidence>
<sequence length="516" mass="54013">MSWADAGGTGTTPPAVAAGLEPGRLAAGTERRLGAAPSVARQQLLRSVRELAFELKTEQFSLLEAVRGSRLGGVTLSQTQVPVTLRITFEADGPGVRVVVLLVDRWPGRTGRNWGVTSVYVGLFESVLSTLDAVLGRLDPAAATSFAPWWRQTGPGDVAVMQHAAGLVNRAQAALSRHAGRLLDGGGQAQRQAVVTRTGGATFTFETADAVAEVPAELADGMLMVGTLIVSRPGGMPPNLVAQVQSLVFRVEEHLAANAANAAGAADRITVESSDVPAVTFLYQQARLRGVLPVRTLRTCTTCRLEKVTNPEMERLQERTRRTRDLATSISGLITPYVLAGRLVQLNSKGPDFACPRCQGMDADETVVTYCQRCGDRRAETALRTCSKCQFDFRTLVDGGQLWRPRAAASVSAPQAAGHLPPGVAAAPPLPPAAPAPPAPPLPPAAPLPPAPPVPGAAPPAVAAPAGAPPGPGWSGAQPPQPPPSGPSRRPPAERPPGYRPDPEAERWPRPPGCPP</sequence>
<dbReference type="STRING" id="145857.GA0070616_4426"/>
<protein>
    <submittedName>
        <fullName evidence="2">Uncharacterized protein</fullName>
    </submittedName>
</protein>
<dbReference type="AlphaFoldDB" id="A0A1C6SRM6"/>
<accession>A0A1C6SRM6</accession>
<feature type="compositionally biased region" description="Pro residues" evidence="1">
    <location>
        <begin position="428"/>
        <end position="458"/>
    </location>
</feature>
<keyword evidence="3" id="KW-1185">Reference proteome</keyword>
<gene>
    <name evidence="2" type="ORF">GA0070616_4426</name>
</gene>
<organism evidence="2 3">
    <name type="scientific">Micromonospora nigra</name>
    <dbReference type="NCBI Taxonomy" id="145857"/>
    <lineage>
        <taxon>Bacteria</taxon>
        <taxon>Bacillati</taxon>
        <taxon>Actinomycetota</taxon>
        <taxon>Actinomycetes</taxon>
        <taxon>Micromonosporales</taxon>
        <taxon>Micromonosporaceae</taxon>
        <taxon>Micromonospora</taxon>
    </lineage>
</organism>
<name>A0A1C6SRM6_9ACTN</name>
<reference evidence="2 3" key="1">
    <citation type="submission" date="2016-06" db="EMBL/GenBank/DDBJ databases">
        <authorList>
            <person name="Kjaerup R.B."/>
            <person name="Dalgaard T.S."/>
            <person name="Juul-Madsen H.R."/>
        </authorList>
    </citation>
    <scope>NUCLEOTIDE SEQUENCE [LARGE SCALE GENOMIC DNA]</scope>
    <source>
        <strain evidence="2 3">DSM 43818</strain>
    </source>
</reference>
<dbReference type="Proteomes" id="UP000199699">
    <property type="component" value="Unassembled WGS sequence"/>
</dbReference>
<proteinExistence type="predicted"/>
<dbReference type="EMBL" id="FMHT01000003">
    <property type="protein sequence ID" value="SCL32284.1"/>
    <property type="molecule type" value="Genomic_DNA"/>
</dbReference>